<proteinExistence type="inferred from homology"/>
<evidence type="ECO:0000313" key="2">
    <source>
        <dbReference type="EMBL" id="CAG5087042.1"/>
    </source>
</evidence>
<accession>A0ABN7S2X7</accession>
<keyword evidence="3" id="KW-1185">Reference proteome</keyword>
<reference evidence="2 3" key="1">
    <citation type="submission" date="2021-04" db="EMBL/GenBank/DDBJ databases">
        <authorList>
            <person name="Bliznina A."/>
        </authorList>
    </citation>
    <scope>NUCLEOTIDE SEQUENCE [LARGE SCALE GENOMIC DNA]</scope>
</reference>
<dbReference type="InterPro" id="IPR029055">
    <property type="entry name" value="Ntn_hydrolases_N"/>
</dbReference>
<comment type="similarity">
    <text evidence="1">Belongs to the Ntn-hydrolase family.</text>
</comment>
<dbReference type="Pfam" id="PF01112">
    <property type="entry name" value="Asparaginase_2"/>
    <property type="match status" value="2"/>
</dbReference>
<dbReference type="Gene3D" id="3.60.20.30">
    <property type="entry name" value="(Glycosyl)asparaginase"/>
    <property type="match status" value="1"/>
</dbReference>
<dbReference type="Proteomes" id="UP001158576">
    <property type="component" value="Chromosome PAR"/>
</dbReference>
<name>A0ABN7S2X7_OIKDI</name>
<dbReference type="EMBL" id="OU015568">
    <property type="protein sequence ID" value="CAG5087042.1"/>
    <property type="molecule type" value="Genomic_DNA"/>
</dbReference>
<gene>
    <name evidence="2" type="ORF">OKIOD_LOCUS3001</name>
</gene>
<evidence type="ECO:0000256" key="1">
    <source>
        <dbReference type="ARBA" id="ARBA00010872"/>
    </source>
</evidence>
<dbReference type="SUPFAM" id="SSF56235">
    <property type="entry name" value="N-terminal nucleophile aminohydrolases (Ntn hydrolases)"/>
    <property type="match status" value="1"/>
</dbReference>
<dbReference type="PANTHER" id="PTHR10188">
    <property type="entry name" value="L-ASPARAGINASE"/>
    <property type="match status" value="1"/>
</dbReference>
<evidence type="ECO:0000313" key="3">
    <source>
        <dbReference type="Proteomes" id="UP001158576"/>
    </source>
</evidence>
<dbReference type="PANTHER" id="PTHR10188:SF8">
    <property type="entry name" value="THREONINE ASPARTASE 1"/>
    <property type="match status" value="1"/>
</dbReference>
<protein>
    <submittedName>
        <fullName evidence="2">Oidioi.mRNA.OKI2018_I69.PAR.g11443.t1.cds</fullName>
    </submittedName>
</protein>
<sequence length="364" mass="39375">MIVLAAHTGAGFIAQRNRDRHVKLLKTALKEGVRVYLANGCLQEAISQIVSVLENDSVTNAGHGGNLTETGKRENEAGLSFTKRIGGVEERGHGAVSGLNNVLNPIQVAKKIAELQSRFNTSPTDRGKDKQGRIPPILISGPGAEQFAKNNNISYREDLPIAEKALKVFKKYSKVLKRAAEKTNGPPEKIQKSCDTVGAVAMKIEKNDNNEEYSSDSVAASSSGGFVVKRNGRVGSAAHLGAGFWSQEDSCTTCSGCGEELIIHNTARLACSEEFLFDSHSIASNFPSSSNTGIELGFLKLLNDGRGGIELQYLHTTSDFMIGYVFLNPNLSDPDTLAYNCHHSENPKVGNSQYSSFRFSYSQD</sequence>
<organism evidence="2 3">
    <name type="scientific">Oikopleura dioica</name>
    <name type="common">Tunicate</name>
    <dbReference type="NCBI Taxonomy" id="34765"/>
    <lineage>
        <taxon>Eukaryota</taxon>
        <taxon>Metazoa</taxon>
        <taxon>Chordata</taxon>
        <taxon>Tunicata</taxon>
        <taxon>Appendicularia</taxon>
        <taxon>Copelata</taxon>
        <taxon>Oikopleuridae</taxon>
        <taxon>Oikopleura</taxon>
    </lineage>
</organism>
<dbReference type="InterPro" id="IPR000246">
    <property type="entry name" value="Peptidase_T2"/>
</dbReference>